<dbReference type="GO" id="GO:0005778">
    <property type="term" value="C:peroxisomal membrane"/>
    <property type="evidence" value="ECO:0007669"/>
    <property type="project" value="TreeGrafter"/>
</dbReference>
<dbReference type="GO" id="GO:0016887">
    <property type="term" value="F:ATP hydrolysis activity"/>
    <property type="evidence" value="ECO:0007669"/>
    <property type="project" value="InterPro"/>
</dbReference>
<evidence type="ECO:0000259" key="9">
    <source>
        <dbReference type="PROSITE" id="PS50893"/>
    </source>
</evidence>
<evidence type="ECO:0000256" key="2">
    <source>
        <dbReference type="ARBA" id="ARBA00022448"/>
    </source>
</evidence>
<dbReference type="OMA" id="YNYQAYV"/>
<feature type="transmembrane region" description="Helical" evidence="8">
    <location>
        <begin position="211"/>
        <end position="233"/>
    </location>
</feature>
<keyword evidence="5" id="KW-0067">ATP-binding</keyword>
<dbReference type="InterPro" id="IPR036640">
    <property type="entry name" value="ABC1_TM_sf"/>
</dbReference>
<dbReference type="Proteomes" id="UP000318571">
    <property type="component" value="Chromosome 9"/>
</dbReference>
<dbReference type="Pfam" id="PF06472">
    <property type="entry name" value="ABC_membrane_2"/>
    <property type="match status" value="1"/>
</dbReference>
<dbReference type="OrthoDB" id="422637at2759"/>
<dbReference type="PROSITE" id="PS50929">
    <property type="entry name" value="ABC_TM1F"/>
    <property type="match status" value="1"/>
</dbReference>
<dbReference type="EMBL" id="VCGU01000009">
    <property type="protein sequence ID" value="TRY70338.1"/>
    <property type="molecule type" value="Genomic_DNA"/>
</dbReference>
<keyword evidence="7 8" id="KW-0472">Membrane</keyword>
<evidence type="ECO:0008006" key="13">
    <source>
        <dbReference type="Google" id="ProtNLM"/>
    </source>
</evidence>
<dbReference type="GO" id="GO:0005524">
    <property type="term" value="F:ATP binding"/>
    <property type="evidence" value="ECO:0007669"/>
    <property type="project" value="UniProtKB-KW"/>
</dbReference>
<evidence type="ECO:0000256" key="8">
    <source>
        <dbReference type="SAM" id="Phobius"/>
    </source>
</evidence>
<evidence type="ECO:0000256" key="4">
    <source>
        <dbReference type="ARBA" id="ARBA00022741"/>
    </source>
</evidence>
<dbReference type="SUPFAM" id="SSF52540">
    <property type="entry name" value="P-loop containing nucleoside triphosphate hydrolases"/>
    <property type="match status" value="1"/>
</dbReference>
<gene>
    <name evidence="11" type="ORF">TCAL_09648</name>
</gene>
<dbReference type="GO" id="GO:0015910">
    <property type="term" value="P:long-chain fatty acid import into peroxisome"/>
    <property type="evidence" value="ECO:0007669"/>
    <property type="project" value="TreeGrafter"/>
</dbReference>
<evidence type="ECO:0000256" key="1">
    <source>
        <dbReference type="ARBA" id="ARBA00008575"/>
    </source>
</evidence>
<evidence type="ECO:0000256" key="6">
    <source>
        <dbReference type="ARBA" id="ARBA00022989"/>
    </source>
</evidence>
<dbReference type="InterPro" id="IPR011527">
    <property type="entry name" value="ABC1_TM_dom"/>
</dbReference>
<dbReference type="Gene3D" id="3.40.50.300">
    <property type="entry name" value="P-loop containing nucleotide triphosphate hydrolases"/>
    <property type="match status" value="1"/>
</dbReference>
<comment type="caution">
    <text evidence="11">The sequence shown here is derived from an EMBL/GenBank/DDBJ whole genome shotgun (WGS) entry which is preliminary data.</text>
</comment>
<keyword evidence="4" id="KW-0547">Nucleotide-binding</keyword>
<dbReference type="GO" id="GO:0042760">
    <property type="term" value="P:very long-chain fatty acid catabolic process"/>
    <property type="evidence" value="ECO:0007669"/>
    <property type="project" value="TreeGrafter"/>
</dbReference>
<keyword evidence="3 8" id="KW-0812">Transmembrane</keyword>
<dbReference type="GO" id="GO:0005324">
    <property type="term" value="F:long-chain fatty acid transmembrane transporter activity"/>
    <property type="evidence" value="ECO:0007669"/>
    <property type="project" value="TreeGrafter"/>
</dbReference>
<name>A0A553NY45_TIGCA</name>
<evidence type="ECO:0000256" key="7">
    <source>
        <dbReference type="ARBA" id="ARBA00023136"/>
    </source>
</evidence>
<dbReference type="PROSITE" id="PS50893">
    <property type="entry name" value="ABC_TRANSPORTER_2"/>
    <property type="match status" value="1"/>
</dbReference>
<dbReference type="Pfam" id="PF00005">
    <property type="entry name" value="ABC_tran"/>
    <property type="match status" value="1"/>
</dbReference>
<dbReference type="InterPro" id="IPR050835">
    <property type="entry name" value="ABC_transporter_sub-D"/>
</dbReference>
<dbReference type="GO" id="GO:0140359">
    <property type="term" value="F:ABC-type transporter activity"/>
    <property type="evidence" value="ECO:0007669"/>
    <property type="project" value="InterPro"/>
</dbReference>
<dbReference type="PROSITE" id="PS00211">
    <property type="entry name" value="ABC_TRANSPORTER_1"/>
    <property type="match status" value="1"/>
</dbReference>
<reference evidence="11 12" key="1">
    <citation type="journal article" date="2018" name="Nat. Ecol. Evol.">
        <title>Genomic signatures of mitonuclear coevolution across populations of Tigriopus californicus.</title>
        <authorList>
            <person name="Barreto F.S."/>
            <person name="Watson E.T."/>
            <person name="Lima T.G."/>
            <person name="Willett C.S."/>
            <person name="Edmands S."/>
            <person name="Li W."/>
            <person name="Burton R.S."/>
        </authorList>
    </citation>
    <scope>NUCLEOTIDE SEQUENCE [LARGE SCALE GENOMIC DNA]</scope>
    <source>
        <strain evidence="11 12">San Diego</strain>
    </source>
</reference>
<feature type="domain" description="ABC transmembrane type-1" evidence="10">
    <location>
        <begin position="96"/>
        <end position="368"/>
    </location>
</feature>
<dbReference type="GO" id="GO:0006635">
    <property type="term" value="P:fatty acid beta-oxidation"/>
    <property type="evidence" value="ECO:0007669"/>
    <property type="project" value="TreeGrafter"/>
</dbReference>
<dbReference type="InterPro" id="IPR003593">
    <property type="entry name" value="AAA+_ATPase"/>
</dbReference>
<dbReference type="PANTHER" id="PTHR11384:SF59">
    <property type="entry name" value="LYSOSOMAL COBALAMIN TRANSPORTER ABCD4"/>
    <property type="match status" value="1"/>
</dbReference>
<feature type="transmembrane region" description="Helical" evidence="8">
    <location>
        <begin position="134"/>
        <end position="152"/>
    </location>
</feature>
<dbReference type="GO" id="GO:0007031">
    <property type="term" value="P:peroxisome organization"/>
    <property type="evidence" value="ECO:0007669"/>
    <property type="project" value="TreeGrafter"/>
</dbReference>
<dbReference type="InterPro" id="IPR003439">
    <property type="entry name" value="ABC_transporter-like_ATP-bd"/>
</dbReference>
<dbReference type="CDD" id="cd03223">
    <property type="entry name" value="ABCD_peroxisomal_ALDP"/>
    <property type="match status" value="1"/>
</dbReference>
<keyword evidence="2" id="KW-0813">Transport</keyword>
<evidence type="ECO:0000313" key="12">
    <source>
        <dbReference type="Proteomes" id="UP000318571"/>
    </source>
</evidence>
<sequence length="662" mass="75067">MKFQVIALSQIVESGNKSRIHEQSLRELVFLTDLGEITYRSMYHIFIALKELSQGECEMKTRADSVVKYYGFNWEFLVRVTKLHKFLFPSWTSIPVFLFVFILLVRGLEEYVGYYVGLISSDYYQVLGDKDFDAFVQITLKSLGMIVLIAFIKTVRIWSQEMIVVSWRLAMTEALNEKYFQENSFYHINIIGRGFLGNADQRITADVSTFCSTYGFIIADILVSPLTIGYYTYDAYTRAGWIGPLGMFLFFVISTVINKLLMSPVVNASAEQDKQEGEFRFQHVSTRIHSEALAFQDGSQVNIRKIQGSLKLLCRSQRRVFNLQFFLNFATNLFQYVSSIASFLVIAVPLFSGAYDDLTGSELSSLISENAFVCISLIYQFSKLVNISPYVSVMGGATHRIAELIETFQSLEKDHATKTKGDVNGMNAYLDPKVAFRLSNVDVRSPGMDRPLIKDLTLDIELGQNLLVMGPSSCGKSSLLRVIKGLWPISNGVIAVNPDLKAIYLPQKPYMTSGSLKDLVLHPIDTQQCVLTIEDEQRIKELVTEFGLNHILERCGGNLDYDPQWNWSDVMSPGELQRLAFIRLFYHTPALAFLDESTSALSLAVEEKLYEKCSKMGITCVSVGHRETLKKYHTKILEIKEESDHNTGTHVNTNALWELRDL</sequence>
<dbReference type="InterPro" id="IPR017871">
    <property type="entry name" value="ABC_transporter-like_CS"/>
</dbReference>
<evidence type="ECO:0000259" key="10">
    <source>
        <dbReference type="PROSITE" id="PS50929"/>
    </source>
</evidence>
<dbReference type="InterPro" id="IPR027417">
    <property type="entry name" value="P-loop_NTPase"/>
</dbReference>
<evidence type="ECO:0000256" key="5">
    <source>
        <dbReference type="ARBA" id="ARBA00022840"/>
    </source>
</evidence>
<dbReference type="STRING" id="6832.A0A553NY45"/>
<keyword evidence="12" id="KW-1185">Reference proteome</keyword>
<feature type="domain" description="ABC transporter" evidence="9">
    <location>
        <begin position="436"/>
        <end position="662"/>
    </location>
</feature>
<evidence type="ECO:0000256" key="3">
    <source>
        <dbReference type="ARBA" id="ARBA00022692"/>
    </source>
</evidence>
<dbReference type="SMART" id="SM00382">
    <property type="entry name" value="AAA"/>
    <property type="match status" value="1"/>
</dbReference>
<dbReference type="SUPFAM" id="SSF90123">
    <property type="entry name" value="ABC transporter transmembrane region"/>
    <property type="match status" value="1"/>
</dbReference>
<dbReference type="Gene3D" id="1.20.1560.10">
    <property type="entry name" value="ABC transporter type 1, transmembrane domain"/>
    <property type="match status" value="1"/>
</dbReference>
<evidence type="ECO:0000313" key="11">
    <source>
        <dbReference type="EMBL" id="TRY70338.1"/>
    </source>
</evidence>
<organism evidence="11 12">
    <name type="scientific">Tigriopus californicus</name>
    <name type="common">Marine copepod</name>
    <dbReference type="NCBI Taxonomy" id="6832"/>
    <lineage>
        <taxon>Eukaryota</taxon>
        <taxon>Metazoa</taxon>
        <taxon>Ecdysozoa</taxon>
        <taxon>Arthropoda</taxon>
        <taxon>Crustacea</taxon>
        <taxon>Multicrustacea</taxon>
        <taxon>Hexanauplia</taxon>
        <taxon>Copepoda</taxon>
        <taxon>Harpacticoida</taxon>
        <taxon>Harpacticidae</taxon>
        <taxon>Tigriopus</taxon>
    </lineage>
</organism>
<keyword evidence="6 8" id="KW-1133">Transmembrane helix</keyword>
<comment type="similarity">
    <text evidence="1">Belongs to the ABC transporter superfamily. ABCD family. Peroxisomal fatty acyl CoA transporter (TC 3.A.1.203) subfamily.</text>
</comment>
<proteinExistence type="inferred from homology"/>
<accession>A0A553NY45</accession>
<dbReference type="PANTHER" id="PTHR11384">
    <property type="entry name" value="ATP-BINDING CASSETTE, SUB-FAMILY D MEMBER"/>
    <property type="match status" value="1"/>
</dbReference>
<feature type="transmembrane region" description="Helical" evidence="8">
    <location>
        <begin position="86"/>
        <end position="105"/>
    </location>
</feature>
<feature type="transmembrane region" description="Helical" evidence="8">
    <location>
        <begin position="239"/>
        <end position="257"/>
    </location>
</feature>
<feature type="transmembrane region" description="Helical" evidence="8">
    <location>
        <begin position="325"/>
        <end position="351"/>
    </location>
</feature>
<protein>
    <recommendedName>
        <fullName evidence="13">ABC transporter domain-containing protein</fullName>
    </recommendedName>
</protein>
<dbReference type="AlphaFoldDB" id="A0A553NY45"/>